<dbReference type="KEGG" id="pmes:FX988_00144"/>
<dbReference type="EMBL" id="CP047656">
    <property type="protein sequence ID" value="QHJ09936.1"/>
    <property type="molecule type" value="Genomic_DNA"/>
</dbReference>
<organism evidence="1 2">
    <name type="scientific">Paraglaciecola mesophila</name>
    <dbReference type="NCBI Taxonomy" id="197222"/>
    <lineage>
        <taxon>Bacteria</taxon>
        <taxon>Pseudomonadati</taxon>
        <taxon>Pseudomonadota</taxon>
        <taxon>Gammaproteobacteria</taxon>
        <taxon>Alteromonadales</taxon>
        <taxon>Alteromonadaceae</taxon>
        <taxon>Paraglaciecola</taxon>
    </lineage>
</organism>
<name>A0A857JE27_9ALTE</name>
<gene>
    <name evidence="1" type="ORF">FX988_00144</name>
</gene>
<dbReference type="RefSeq" id="WP_160177877.1">
    <property type="nucleotide sequence ID" value="NZ_CP047656.1"/>
</dbReference>
<dbReference type="Proteomes" id="UP000464524">
    <property type="component" value="Chromosome"/>
</dbReference>
<keyword evidence="2" id="KW-1185">Reference proteome</keyword>
<evidence type="ECO:0000313" key="1">
    <source>
        <dbReference type="EMBL" id="QHJ09936.1"/>
    </source>
</evidence>
<proteinExistence type="predicted"/>
<sequence>MLINELQFQFGSGQEANRFLNELTHWTSSSGHISVKAKLAKGSDTVSVKYQFDGKGFDYTSSELDDLARQYGGEEI</sequence>
<protein>
    <submittedName>
        <fullName evidence="1">Uncharacterized protein</fullName>
    </submittedName>
</protein>
<evidence type="ECO:0000313" key="2">
    <source>
        <dbReference type="Proteomes" id="UP000464524"/>
    </source>
</evidence>
<reference evidence="1 2" key="1">
    <citation type="submission" date="2019-12" db="EMBL/GenBank/DDBJ databases">
        <title>Genome sequencing and assembly of endphytes of Porphyra tenera.</title>
        <authorList>
            <person name="Park J.M."/>
            <person name="Shin R."/>
            <person name="Jo S.H."/>
        </authorList>
    </citation>
    <scope>NUCLEOTIDE SEQUENCE [LARGE SCALE GENOMIC DNA]</scope>
    <source>
        <strain evidence="1 2">GPM4</strain>
    </source>
</reference>
<dbReference type="AlphaFoldDB" id="A0A857JE27"/>
<dbReference type="OrthoDB" id="6120633at2"/>
<accession>A0A857JE27</accession>